<evidence type="ECO:0000256" key="11">
    <source>
        <dbReference type="ARBA" id="ARBA00023254"/>
    </source>
</evidence>
<evidence type="ECO:0000313" key="21">
    <source>
        <dbReference type="Proteomes" id="UP001311232"/>
    </source>
</evidence>
<dbReference type="InterPro" id="IPR008271">
    <property type="entry name" value="Ser/Thr_kinase_AS"/>
</dbReference>
<evidence type="ECO:0000256" key="9">
    <source>
        <dbReference type="ARBA" id="ARBA00023137"/>
    </source>
</evidence>
<dbReference type="AlphaFoldDB" id="A0AAV9QWX5"/>
<dbReference type="FunFam" id="3.30.200.20:FF:000115">
    <property type="entry name" value="Wee1-like kinase 2"/>
    <property type="match status" value="1"/>
</dbReference>
<feature type="binding site" evidence="15 17">
    <location>
        <position position="228"/>
    </location>
    <ligand>
        <name>ATP</name>
        <dbReference type="ChEBI" id="CHEBI:30616"/>
    </ligand>
</feature>
<dbReference type="InterPro" id="IPR050339">
    <property type="entry name" value="CC_SR_Kinase"/>
</dbReference>
<evidence type="ECO:0000256" key="15">
    <source>
        <dbReference type="PIRSR" id="PIRSR037281-2"/>
    </source>
</evidence>
<comment type="cofactor">
    <cofactor evidence="16">
        <name>Mg(2+)</name>
        <dbReference type="ChEBI" id="CHEBI:18420"/>
    </cofactor>
    <text evidence="16">Binds 2 magnesium ions per subunit.</text>
</comment>
<comment type="similarity">
    <text evidence="13">Belongs to the protein kinase superfamily. Ser/Thr protein kinase family. WEE1 subfamily.</text>
</comment>
<keyword evidence="11" id="KW-0469">Meiosis</keyword>
<dbReference type="PANTHER" id="PTHR11042">
    <property type="entry name" value="EUKARYOTIC TRANSLATION INITIATION FACTOR 2-ALPHA KINASE EIF2-ALPHA KINASE -RELATED"/>
    <property type="match status" value="1"/>
</dbReference>
<keyword evidence="3 13" id="KW-0479">Metal-binding</keyword>
<evidence type="ECO:0000256" key="1">
    <source>
        <dbReference type="ARBA" id="ARBA00004123"/>
    </source>
</evidence>
<feature type="domain" description="Protein kinase" evidence="19">
    <location>
        <begin position="199"/>
        <end position="472"/>
    </location>
</feature>
<evidence type="ECO:0000256" key="7">
    <source>
        <dbReference type="ARBA" id="ARBA00022842"/>
    </source>
</evidence>
<dbReference type="Proteomes" id="UP001311232">
    <property type="component" value="Unassembled WGS sequence"/>
</dbReference>
<evidence type="ECO:0000256" key="18">
    <source>
        <dbReference type="SAM" id="MobiDB-lite"/>
    </source>
</evidence>
<dbReference type="FunFam" id="1.10.510.10:FF:000217">
    <property type="entry name" value="Wee1-like protein kinase"/>
    <property type="match status" value="1"/>
</dbReference>
<dbReference type="InterPro" id="IPR000719">
    <property type="entry name" value="Prot_kinase_dom"/>
</dbReference>
<evidence type="ECO:0000256" key="10">
    <source>
        <dbReference type="ARBA" id="ARBA00023242"/>
    </source>
</evidence>
<keyword evidence="5 13" id="KW-0418">Kinase</keyword>
<dbReference type="InterPro" id="IPR011009">
    <property type="entry name" value="Kinase-like_dom_sf"/>
</dbReference>
<dbReference type="GO" id="GO:0005524">
    <property type="term" value="F:ATP binding"/>
    <property type="evidence" value="ECO:0007669"/>
    <property type="project" value="UniProtKB-UniRule"/>
</dbReference>
<dbReference type="PROSITE" id="PS50011">
    <property type="entry name" value="PROTEIN_KINASE_DOM"/>
    <property type="match status" value="1"/>
</dbReference>
<dbReference type="InterPro" id="IPR017441">
    <property type="entry name" value="Protein_kinase_ATP_BS"/>
</dbReference>
<keyword evidence="9 13" id="KW-0829">Tyrosine-protein kinase</keyword>
<dbReference type="PIRSF" id="PIRSF037281">
    <property type="entry name" value="Wee1-like_protein_kinase"/>
    <property type="match status" value="1"/>
</dbReference>
<evidence type="ECO:0000256" key="14">
    <source>
        <dbReference type="PIRSR" id="PIRSR037281-1"/>
    </source>
</evidence>
<evidence type="ECO:0000256" key="3">
    <source>
        <dbReference type="ARBA" id="ARBA00022723"/>
    </source>
</evidence>
<comment type="caution">
    <text evidence="20">The sequence shown here is derived from an EMBL/GenBank/DDBJ whole genome shotgun (WGS) entry which is preliminary data.</text>
</comment>
<proteinExistence type="inferred from homology"/>
<dbReference type="InterPro" id="IPR017164">
    <property type="entry name" value="Wee1-like_protein_kinase"/>
</dbReference>
<feature type="binding site" evidence="16">
    <location>
        <position position="366"/>
    </location>
    <ligand>
        <name>Mg(2+)</name>
        <dbReference type="ChEBI" id="CHEBI:18420"/>
        <label>1</label>
    </ligand>
</feature>
<protein>
    <recommendedName>
        <fullName evidence="13">Wee1-like protein kinase</fullName>
        <ecNumber evidence="13">2.7.10.2</ecNumber>
    </recommendedName>
</protein>
<name>A0AAV9QWX5_9TELE</name>
<feature type="region of interest" description="Disordered" evidence="18">
    <location>
        <begin position="508"/>
        <end position="530"/>
    </location>
</feature>
<dbReference type="PROSITE" id="PS00108">
    <property type="entry name" value="PROTEIN_KINASE_ST"/>
    <property type="match status" value="1"/>
</dbReference>
<evidence type="ECO:0000256" key="16">
    <source>
        <dbReference type="PIRSR" id="PIRSR037281-3"/>
    </source>
</evidence>
<dbReference type="SMART" id="SM00220">
    <property type="entry name" value="S_TKc"/>
    <property type="match status" value="1"/>
</dbReference>
<dbReference type="GO" id="GO:0004715">
    <property type="term" value="F:non-membrane spanning protein tyrosine kinase activity"/>
    <property type="evidence" value="ECO:0007669"/>
    <property type="project" value="UniProtKB-UniRule"/>
</dbReference>
<evidence type="ECO:0000256" key="17">
    <source>
        <dbReference type="PROSITE-ProRule" id="PRU10141"/>
    </source>
</evidence>
<comment type="similarity">
    <text evidence="12">Belongs to the protein kinase superfamily. Ser/Thr protein kinase family. GCN2 subfamily.</text>
</comment>
<feature type="region of interest" description="Disordered" evidence="18">
    <location>
        <begin position="28"/>
        <end position="72"/>
    </location>
</feature>
<keyword evidence="6 13" id="KW-0067">ATP-binding</keyword>
<feature type="compositionally biased region" description="Basic and acidic residues" evidence="18">
    <location>
        <begin position="145"/>
        <end position="163"/>
    </location>
</feature>
<evidence type="ECO:0000256" key="8">
    <source>
        <dbReference type="ARBA" id="ARBA00023054"/>
    </source>
</evidence>
<keyword evidence="2 13" id="KW-0808">Transferase</keyword>
<dbReference type="GO" id="GO:0005737">
    <property type="term" value="C:cytoplasm"/>
    <property type="evidence" value="ECO:0007669"/>
    <property type="project" value="TreeGrafter"/>
</dbReference>
<feature type="binding site" evidence="16">
    <location>
        <position position="331"/>
    </location>
    <ligand>
        <name>Mg(2+)</name>
        <dbReference type="ChEBI" id="CHEBI:18420"/>
        <label>1</label>
    </ligand>
</feature>
<keyword evidence="10 13" id="KW-0539">Nucleus</keyword>
<evidence type="ECO:0000256" key="5">
    <source>
        <dbReference type="ARBA" id="ARBA00022777"/>
    </source>
</evidence>
<dbReference type="GO" id="GO:0060631">
    <property type="term" value="P:regulation of meiosis I"/>
    <property type="evidence" value="ECO:0007669"/>
    <property type="project" value="TreeGrafter"/>
</dbReference>
<reference evidence="20 21" key="1">
    <citation type="submission" date="2021-06" db="EMBL/GenBank/DDBJ databases">
        <authorList>
            <person name="Palmer J.M."/>
        </authorList>
    </citation>
    <scope>NUCLEOTIDE SEQUENCE [LARGE SCALE GENOMIC DNA]</scope>
    <source>
        <strain evidence="20 21">MEX-2019</strain>
        <tissue evidence="20">Muscle</tissue>
    </source>
</reference>
<dbReference type="GO" id="GO:0000278">
    <property type="term" value="P:mitotic cell cycle"/>
    <property type="evidence" value="ECO:0007669"/>
    <property type="project" value="InterPro"/>
</dbReference>
<evidence type="ECO:0000259" key="19">
    <source>
        <dbReference type="PROSITE" id="PS50011"/>
    </source>
</evidence>
<dbReference type="SUPFAM" id="SSF56112">
    <property type="entry name" value="Protein kinase-like (PK-like)"/>
    <property type="match status" value="1"/>
</dbReference>
<accession>A0AAV9QWX5</accession>
<dbReference type="EMBL" id="JAHHUM010002707">
    <property type="protein sequence ID" value="KAK5601176.1"/>
    <property type="molecule type" value="Genomic_DNA"/>
</dbReference>
<dbReference type="Gene3D" id="1.10.510.10">
    <property type="entry name" value="Transferase(Phosphotransferase) domain 1"/>
    <property type="match status" value="1"/>
</dbReference>
<comment type="catalytic activity">
    <reaction evidence="13">
        <text>L-tyrosyl-[protein] + ATP = O-phospho-L-tyrosyl-[protein] + ADP + H(+)</text>
        <dbReference type="Rhea" id="RHEA:10596"/>
        <dbReference type="Rhea" id="RHEA-COMP:10136"/>
        <dbReference type="Rhea" id="RHEA-COMP:20101"/>
        <dbReference type="ChEBI" id="CHEBI:15378"/>
        <dbReference type="ChEBI" id="CHEBI:30616"/>
        <dbReference type="ChEBI" id="CHEBI:46858"/>
        <dbReference type="ChEBI" id="CHEBI:61978"/>
        <dbReference type="ChEBI" id="CHEBI:456216"/>
        <dbReference type="EC" id="2.7.10.2"/>
    </reaction>
</comment>
<organism evidence="20 21">
    <name type="scientific">Crenichthys baileyi</name>
    <name type="common">White River springfish</name>
    <dbReference type="NCBI Taxonomy" id="28760"/>
    <lineage>
        <taxon>Eukaryota</taxon>
        <taxon>Metazoa</taxon>
        <taxon>Chordata</taxon>
        <taxon>Craniata</taxon>
        <taxon>Vertebrata</taxon>
        <taxon>Euteleostomi</taxon>
        <taxon>Actinopterygii</taxon>
        <taxon>Neopterygii</taxon>
        <taxon>Teleostei</taxon>
        <taxon>Neoteleostei</taxon>
        <taxon>Acanthomorphata</taxon>
        <taxon>Ovalentaria</taxon>
        <taxon>Atherinomorphae</taxon>
        <taxon>Cyprinodontiformes</taxon>
        <taxon>Goodeidae</taxon>
        <taxon>Crenichthys</taxon>
    </lineage>
</organism>
<evidence type="ECO:0000313" key="20">
    <source>
        <dbReference type="EMBL" id="KAK5601176.1"/>
    </source>
</evidence>
<dbReference type="Pfam" id="PF00069">
    <property type="entry name" value="Pkinase"/>
    <property type="match status" value="1"/>
</dbReference>
<dbReference type="GO" id="GO:0005634">
    <property type="term" value="C:nucleus"/>
    <property type="evidence" value="ECO:0007669"/>
    <property type="project" value="UniProtKB-SubCell"/>
</dbReference>
<sequence length="554" mass="61306">MKKTFPNTQVQGMATLFNDINQQLDFSSCGEEGNSSDTTSDDCAAIRSPSMGCRTPRVQHPRSRSNTSSSPLQCTSPIPYASWKKLRLCDTPSTPKSLLSKSSQPFSNIKISHRQRSLRFASATTSLVLAPSVNVNPFTPHTVRRRSELQWRSDEDEAHDYGHGMKHSLTSSEEDDEAFLPPKRRAVQAFMLSRYESEFLELESIGVGEFGTVYKCVNRLDGCLYAIKRSRRPLAGSANEQLALKEVYAHAVLGHHPHVVRYYSAWAEDDHMLIQNEYCDGGSLSDTIARKRAQGELLTEAELKDLLLQVAMGLKYIHSSGLAHLDIKPSNIFICQQSSTGPVCEEESEGEDDENCSAGVLYKIGDLGHVTSVSSPQVEEGDSRFLAKEVLLENYTQLPKADIFALGLTVLLAAGAPPLPSNGDQWHSLREGHLPQVPQELSPSFKGLIQSLLDPDPMKRPSAKELCKHTVLREKRTERLATQLRRELNVEKFRTAMLEKELQEARQAASSPKQNLCPGLKPPNKVGSVPRTGRRLVARKTARSVSFGCPGNGV</sequence>
<evidence type="ECO:0000256" key="6">
    <source>
        <dbReference type="ARBA" id="ARBA00022840"/>
    </source>
</evidence>
<feature type="binding site" evidence="15">
    <location>
        <begin position="205"/>
        <end position="213"/>
    </location>
    <ligand>
        <name>ATP</name>
        <dbReference type="ChEBI" id="CHEBI:30616"/>
    </ligand>
</feature>
<dbReference type="PANTHER" id="PTHR11042:SF75">
    <property type="entry name" value="WEE1-LIKE PROTEIN KINASE 2"/>
    <property type="match status" value="1"/>
</dbReference>
<keyword evidence="7 16" id="KW-0460">Magnesium</keyword>
<dbReference type="GO" id="GO:0051321">
    <property type="term" value="P:meiotic cell cycle"/>
    <property type="evidence" value="ECO:0007669"/>
    <property type="project" value="UniProtKB-KW"/>
</dbReference>
<evidence type="ECO:0000256" key="2">
    <source>
        <dbReference type="ARBA" id="ARBA00022679"/>
    </source>
</evidence>
<dbReference type="EC" id="2.7.10.2" evidence="13"/>
<comment type="subcellular location">
    <subcellularLocation>
        <location evidence="1 13">Nucleus</location>
    </subcellularLocation>
</comment>
<evidence type="ECO:0000256" key="12">
    <source>
        <dbReference type="ARBA" id="ARBA00037982"/>
    </source>
</evidence>
<dbReference type="Gene3D" id="3.30.200.20">
    <property type="entry name" value="Phosphorylase Kinase, domain 1"/>
    <property type="match status" value="1"/>
</dbReference>
<feature type="active site" description="Proton acceptor" evidence="14">
    <location>
        <position position="326"/>
    </location>
</feature>
<evidence type="ECO:0000256" key="4">
    <source>
        <dbReference type="ARBA" id="ARBA00022741"/>
    </source>
</evidence>
<keyword evidence="8" id="KW-0175">Coiled coil</keyword>
<keyword evidence="4 13" id="KW-0547">Nucleotide-binding</keyword>
<feature type="region of interest" description="Disordered" evidence="18">
    <location>
        <begin position="145"/>
        <end position="178"/>
    </location>
</feature>
<dbReference type="GO" id="GO:0000287">
    <property type="term" value="F:magnesium ion binding"/>
    <property type="evidence" value="ECO:0007669"/>
    <property type="project" value="InterPro"/>
</dbReference>
<gene>
    <name evidence="20" type="primary">WEE2</name>
    <name evidence="20" type="ORF">CRENBAI_003112</name>
</gene>
<evidence type="ECO:0000256" key="13">
    <source>
        <dbReference type="PIRNR" id="PIRNR037281"/>
    </source>
</evidence>
<keyword evidence="21" id="KW-1185">Reference proteome</keyword>
<dbReference type="PROSITE" id="PS00107">
    <property type="entry name" value="PROTEIN_KINASE_ATP"/>
    <property type="match status" value="1"/>
</dbReference>